<dbReference type="RefSeq" id="XP_073996059.1">
    <property type="nucleotide sequence ID" value="XM_074139958.1"/>
</dbReference>
<protein>
    <submittedName>
        <fullName evidence="2">Cystatin domain-containing protein</fullName>
    </submittedName>
</protein>
<dbReference type="SMART" id="SM00043">
    <property type="entry name" value="CY"/>
    <property type="match status" value="1"/>
</dbReference>
<name>T1I2F3_RHOPR</name>
<dbReference type="GeneID" id="141460195"/>
<dbReference type="PROSITE" id="PS00287">
    <property type="entry name" value="CYSTATIN"/>
    <property type="match status" value="1"/>
</dbReference>
<dbReference type="EMBL" id="ACPB03022383">
    <property type="status" value="NOT_ANNOTATED_CDS"/>
    <property type="molecule type" value="Genomic_DNA"/>
</dbReference>
<dbReference type="SUPFAM" id="SSF54403">
    <property type="entry name" value="Cystatin/monellin"/>
    <property type="match status" value="1"/>
</dbReference>
<dbReference type="EnsemblMetazoa" id="RPRC010473-RA">
    <property type="protein sequence ID" value="RPRC010473-PA"/>
    <property type="gene ID" value="RPRC010473"/>
</dbReference>
<reference evidence="2" key="1">
    <citation type="submission" date="2015-05" db="UniProtKB">
        <authorList>
            <consortium name="EnsemblMetazoa"/>
        </authorList>
    </citation>
    <scope>IDENTIFICATION</scope>
</reference>
<evidence type="ECO:0000313" key="3">
    <source>
        <dbReference type="Proteomes" id="UP000015103"/>
    </source>
</evidence>
<dbReference type="CDD" id="cd00042">
    <property type="entry name" value="CY"/>
    <property type="match status" value="1"/>
</dbReference>
<dbReference type="HOGENOM" id="CLU_2336188_0_0_1"/>
<dbReference type="InterPro" id="IPR000010">
    <property type="entry name" value="Cystatin_dom"/>
</dbReference>
<dbReference type="OMA" id="PWISKEP"/>
<dbReference type="InterPro" id="IPR046350">
    <property type="entry name" value="Cystatin_sf"/>
</dbReference>
<dbReference type="InterPro" id="IPR018073">
    <property type="entry name" value="Prot_inh_cystat_CS"/>
</dbReference>
<proteinExistence type="inferred from homology"/>
<organism evidence="2 3">
    <name type="scientific">Rhodnius prolixus</name>
    <name type="common">Triatomid bug</name>
    <dbReference type="NCBI Taxonomy" id="13249"/>
    <lineage>
        <taxon>Eukaryota</taxon>
        <taxon>Metazoa</taxon>
        <taxon>Ecdysozoa</taxon>
        <taxon>Arthropoda</taxon>
        <taxon>Hexapoda</taxon>
        <taxon>Insecta</taxon>
        <taxon>Pterygota</taxon>
        <taxon>Neoptera</taxon>
        <taxon>Paraneoptera</taxon>
        <taxon>Hemiptera</taxon>
        <taxon>Heteroptera</taxon>
        <taxon>Panheteroptera</taxon>
        <taxon>Cimicomorpha</taxon>
        <taxon>Reduviidae</taxon>
        <taxon>Triatominae</taxon>
        <taxon>Rhodnius</taxon>
    </lineage>
</organism>
<dbReference type="Proteomes" id="UP000015103">
    <property type="component" value="Unassembled WGS sequence"/>
</dbReference>
<accession>T1I2F3</accession>
<dbReference type="Pfam" id="PF00031">
    <property type="entry name" value="Cystatin"/>
    <property type="match status" value="1"/>
</dbReference>
<comment type="similarity">
    <text evidence="1">Belongs to the cystatin family.</text>
</comment>
<dbReference type="Gene3D" id="3.10.450.10">
    <property type="match status" value="1"/>
</dbReference>
<keyword evidence="3" id="KW-1185">Reference proteome</keyword>
<evidence type="ECO:0000256" key="1">
    <source>
        <dbReference type="ARBA" id="ARBA00009403"/>
    </source>
</evidence>
<evidence type="ECO:0000313" key="2">
    <source>
        <dbReference type="EnsemblMetazoa" id="RPRC010473-PA"/>
    </source>
</evidence>
<dbReference type="VEuPathDB" id="VectorBase:RPRC010473"/>
<dbReference type="AlphaFoldDB" id="T1I2F3"/>
<dbReference type="GO" id="GO:0004869">
    <property type="term" value="F:cysteine-type endopeptidase inhibitor activity"/>
    <property type="evidence" value="ECO:0007669"/>
    <property type="project" value="InterPro"/>
</dbReference>
<dbReference type="InParanoid" id="T1I2F3"/>
<sequence length="98" mass="11101">MEQVKEKLVMVGGVSELENLEDAEFRSSLATVVSKQNADIEIIKIISAKTQVVAGLKYIVEFEGRVRPSDQLNTYTVSYVMQPWISKEPQYVEFNTKS</sequence>